<organism evidence="11 12">
    <name type="scientific">Rhizorhabdus dicambivorans</name>
    <dbReference type="NCBI Taxonomy" id="1850238"/>
    <lineage>
        <taxon>Bacteria</taxon>
        <taxon>Pseudomonadati</taxon>
        <taxon>Pseudomonadota</taxon>
        <taxon>Alphaproteobacteria</taxon>
        <taxon>Sphingomonadales</taxon>
        <taxon>Sphingomonadaceae</taxon>
        <taxon>Rhizorhabdus</taxon>
    </lineage>
</organism>
<dbReference type="Pfam" id="PF00593">
    <property type="entry name" value="TonB_dep_Rec_b-barrel"/>
    <property type="match status" value="1"/>
</dbReference>
<keyword evidence="4" id="KW-0812">Transmembrane</keyword>
<evidence type="ECO:0000256" key="9">
    <source>
        <dbReference type="ARBA" id="ARBA00023237"/>
    </source>
</evidence>
<gene>
    <name evidence="11" type="ORF">COO09_00180</name>
</gene>
<keyword evidence="12" id="KW-1185">Reference proteome</keyword>
<dbReference type="PANTHER" id="PTHR30069:SF29">
    <property type="entry name" value="HEMOGLOBIN AND HEMOGLOBIN-HAPTOGLOBIN-BINDING PROTEIN 1-RELATED"/>
    <property type="match status" value="1"/>
</dbReference>
<dbReference type="InterPro" id="IPR039426">
    <property type="entry name" value="TonB-dep_rcpt-like"/>
</dbReference>
<dbReference type="Gene3D" id="2.40.170.20">
    <property type="entry name" value="TonB-dependent receptor, beta-barrel domain"/>
    <property type="match status" value="1"/>
</dbReference>
<dbReference type="KEGG" id="rdi:CMV14_10795"/>
<keyword evidence="5" id="KW-0732">Signal</keyword>
<evidence type="ECO:0000256" key="4">
    <source>
        <dbReference type="ARBA" id="ARBA00022692"/>
    </source>
</evidence>
<dbReference type="GO" id="GO:0044718">
    <property type="term" value="P:siderophore transmembrane transport"/>
    <property type="evidence" value="ECO:0007669"/>
    <property type="project" value="TreeGrafter"/>
</dbReference>
<name>A0A2A4G0U0_9SPHN</name>
<dbReference type="RefSeq" id="WP_066958911.1">
    <property type="nucleotide sequence ID" value="NZ_CP023449.1"/>
</dbReference>
<evidence type="ECO:0000313" key="11">
    <source>
        <dbReference type="EMBL" id="PCE44101.1"/>
    </source>
</evidence>
<dbReference type="InterPro" id="IPR036942">
    <property type="entry name" value="Beta-barrel_TonB_sf"/>
</dbReference>
<dbReference type="AlphaFoldDB" id="A0A2A4G0U0"/>
<comment type="subcellular location">
    <subcellularLocation>
        <location evidence="1">Cell outer membrane</location>
        <topology evidence="1">Multi-pass membrane protein</topology>
    </subcellularLocation>
</comment>
<keyword evidence="6" id="KW-0798">TonB box</keyword>
<keyword evidence="3" id="KW-1134">Transmembrane beta strand</keyword>
<evidence type="ECO:0000259" key="10">
    <source>
        <dbReference type="Pfam" id="PF00593"/>
    </source>
</evidence>
<dbReference type="SUPFAM" id="SSF56935">
    <property type="entry name" value="Porins"/>
    <property type="match status" value="1"/>
</dbReference>
<proteinExistence type="predicted"/>
<accession>A0A2A4G0U0</accession>
<reference evidence="11 12" key="1">
    <citation type="submission" date="2017-09" db="EMBL/GenBank/DDBJ databases">
        <title>The Catabolism of 3,6-Dichlorosalicylic acid is Initiated by the Cytochrome P450 Monooxygenase DsmABC in Rhizorhabdus dicambivorans Ndbn-20.</title>
        <authorList>
            <person name="Na L."/>
        </authorList>
    </citation>
    <scope>NUCLEOTIDE SEQUENCE [LARGE SCALE GENOMIC DNA]</scope>
    <source>
        <strain evidence="11 12">Ndbn-20m</strain>
    </source>
</reference>
<evidence type="ECO:0000256" key="6">
    <source>
        <dbReference type="ARBA" id="ARBA00023077"/>
    </source>
</evidence>
<comment type="caution">
    <text evidence="11">The sequence shown here is derived from an EMBL/GenBank/DDBJ whole genome shotgun (WGS) entry which is preliminary data.</text>
</comment>
<sequence>MAGMLASAGAPAIAQTAETQSQLVYPAAFFTTFSPANALEIVKRVPGFVLEEVDEEIRGFAQAAGNVVINGQRPSSKSDTIDVILSRIPANRVLRVEVSSGDRFGSDYSAKAQVLNLILSDSGGIAGTLEASAQREFTGHVFPTGSASALLKRGPSTFNLAVSLTNEQSTDEGIDLITALPGGALRERREKVNKTTAPFATASASWAYDAGANRTAHVNGRYSRFDFSLTQTNHVFPVGAGARDDRLLQRNHRHDFEIGGDVTRPLAGGGIKLIGLITRRTRDNRDVVLLRPIGAPSLGGSEQTLDDRKAESLARLVWNRSNLAGWTVEIGGEAVLNRLESDVGVFSVAPDGTRSRIPLPIDEAVVREKRAEAFVNAGRPLSSSLRLDLGLNYETSRLIVRGDAQAQRSLSFIKPKTIIDWRPKGGWHAQLSLSRTVAQLQFEDFISSVTLSSEQVEGGNANLVPQRAWELLATIERPILGDGLIKLELGHNRISQVQDRIPTPEGFDAPGNLGSGKEWIARAKLDAPLRGLGIKGGRLTLYGSYVGTSVVDPYTLRSRPFSNNRAFAYEANFRQDLGKFAWGLDVEGVTHATNFRRNETDRFSEHPTLDIFAEYRPSARTTLSVAVDNILQARISRLRTFYAPDRTNPAPNQQELRHRNRHVLPSIKVKHSFG</sequence>
<dbReference type="OrthoDB" id="7622322at2"/>
<evidence type="ECO:0000256" key="3">
    <source>
        <dbReference type="ARBA" id="ARBA00022452"/>
    </source>
</evidence>
<protein>
    <recommendedName>
        <fullName evidence="10">TonB-dependent receptor-like beta-barrel domain-containing protein</fullName>
    </recommendedName>
</protein>
<evidence type="ECO:0000256" key="2">
    <source>
        <dbReference type="ARBA" id="ARBA00022448"/>
    </source>
</evidence>
<dbReference type="Proteomes" id="UP000218934">
    <property type="component" value="Unassembled WGS sequence"/>
</dbReference>
<feature type="domain" description="TonB-dependent receptor-like beta-barrel" evidence="10">
    <location>
        <begin position="215"/>
        <end position="630"/>
    </location>
</feature>
<keyword evidence="9" id="KW-0998">Cell outer membrane</keyword>
<dbReference type="GO" id="GO:0009279">
    <property type="term" value="C:cell outer membrane"/>
    <property type="evidence" value="ECO:0007669"/>
    <property type="project" value="UniProtKB-SubCell"/>
</dbReference>
<dbReference type="InterPro" id="IPR000531">
    <property type="entry name" value="Beta-barrel_TonB"/>
</dbReference>
<keyword evidence="8" id="KW-0675">Receptor</keyword>
<evidence type="ECO:0000256" key="5">
    <source>
        <dbReference type="ARBA" id="ARBA00022729"/>
    </source>
</evidence>
<evidence type="ECO:0000313" key="12">
    <source>
        <dbReference type="Proteomes" id="UP000218934"/>
    </source>
</evidence>
<keyword evidence="2" id="KW-0813">Transport</keyword>
<evidence type="ECO:0000256" key="8">
    <source>
        <dbReference type="ARBA" id="ARBA00023170"/>
    </source>
</evidence>
<evidence type="ECO:0000256" key="7">
    <source>
        <dbReference type="ARBA" id="ARBA00023136"/>
    </source>
</evidence>
<dbReference type="PANTHER" id="PTHR30069">
    <property type="entry name" value="TONB-DEPENDENT OUTER MEMBRANE RECEPTOR"/>
    <property type="match status" value="1"/>
</dbReference>
<evidence type="ECO:0000256" key="1">
    <source>
        <dbReference type="ARBA" id="ARBA00004571"/>
    </source>
</evidence>
<dbReference type="EMBL" id="NWUF01000001">
    <property type="protein sequence ID" value="PCE44101.1"/>
    <property type="molecule type" value="Genomic_DNA"/>
</dbReference>
<keyword evidence="7" id="KW-0472">Membrane</keyword>
<dbReference type="GO" id="GO:0015344">
    <property type="term" value="F:siderophore uptake transmembrane transporter activity"/>
    <property type="evidence" value="ECO:0007669"/>
    <property type="project" value="TreeGrafter"/>
</dbReference>